<sequence>MSAASSIFAHVPAYGGDPILSLMEAFQHDPRPEKVSLSIGLYFDEQGRVPVLEAVRRAEAAVVQEATPRVYLPMEGAADFRAAVQELVFGTGSPAIAAQRIATIQTLGGSGALKVGADFLQRYFPESGVWVSDPTWENHVAIFEGAGFSVATYPYYDAATGALALPAMLAALRALPRGSIVVLHASCHNPTGVDLTRAQWQQIIPVLLEGGLIPFIDMAYQGFGDGLDEDAWIVRALTEAGAQCFVANSFSKSFSLYGERCGGLSVVCNDAATAQTVLGQLKAAVRRNYSSPPLHGARIVTHVLQNAPLRQLWEQDLATMRQRIKAMRAQLHAALTQHFGGQRNVDYFLTQRGMFSYTGLSPAQVERLRQEYAVYLVGSGRMCMCGLTEGNVAYVADAIAKVME</sequence>
<dbReference type="GO" id="GO:0030170">
    <property type="term" value="F:pyridoxal phosphate binding"/>
    <property type="evidence" value="ECO:0007669"/>
    <property type="project" value="InterPro"/>
</dbReference>
<comment type="similarity">
    <text evidence="2">Belongs to the class-I pyridoxal-phosphate-dependent aminotransferase family.</text>
</comment>
<dbReference type="PANTHER" id="PTHR11879:SF37">
    <property type="entry name" value="AROMATIC-AMINO-ACID AMINOTRANSFERASE"/>
    <property type="match status" value="1"/>
</dbReference>
<feature type="coiled-coil region" evidence="7">
    <location>
        <begin position="310"/>
        <end position="337"/>
    </location>
</feature>
<keyword evidence="4 9" id="KW-0032">Aminotransferase</keyword>
<dbReference type="GO" id="GO:0004838">
    <property type="term" value="F:L-tyrosine-2-oxoglutarate transaminase activity"/>
    <property type="evidence" value="ECO:0007669"/>
    <property type="project" value="TreeGrafter"/>
</dbReference>
<dbReference type="GO" id="GO:0033585">
    <property type="term" value="P:L-phenylalanine biosynthetic process from chorismate via phenylpyruvate"/>
    <property type="evidence" value="ECO:0007669"/>
    <property type="project" value="TreeGrafter"/>
</dbReference>
<proteinExistence type="inferred from homology"/>
<keyword evidence="5 9" id="KW-0808">Transferase</keyword>
<dbReference type="EMBL" id="LBNQ01000022">
    <property type="protein sequence ID" value="KKW68094.1"/>
    <property type="molecule type" value="Genomic_DNA"/>
</dbReference>
<dbReference type="InterPro" id="IPR004839">
    <property type="entry name" value="Aminotransferase_I/II_large"/>
</dbReference>
<organism evidence="9 10">
    <name type="scientific">Lampropedia cohaerens</name>
    <dbReference type="NCBI Taxonomy" id="1610491"/>
    <lineage>
        <taxon>Bacteria</taxon>
        <taxon>Pseudomonadati</taxon>
        <taxon>Pseudomonadota</taxon>
        <taxon>Betaproteobacteria</taxon>
        <taxon>Burkholderiales</taxon>
        <taxon>Comamonadaceae</taxon>
        <taxon>Lampropedia</taxon>
    </lineage>
</organism>
<comment type="subunit">
    <text evidence="3">Homodimer.</text>
</comment>
<evidence type="ECO:0000313" key="9">
    <source>
        <dbReference type="EMBL" id="KKW68094.1"/>
    </source>
</evidence>
<evidence type="ECO:0000313" key="10">
    <source>
        <dbReference type="Proteomes" id="UP000050580"/>
    </source>
</evidence>
<dbReference type="CDD" id="cd00609">
    <property type="entry name" value="AAT_like"/>
    <property type="match status" value="1"/>
</dbReference>
<dbReference type="Proteomes" id="UP000050580">
    <property type="component" value="Unassembled WGS sequence"/>
</dbReference>
<evidence type="ECO:0000256" key="7">
    <source>
        <dbReference type="SAM" id="Coils"/>
    </source>
</evidence>
<keyword evidence="6" id="KW-0663">Pyridoxal phosphate</keyword>
<evidence type="ECO:0000256" key="1">
    <source>
        <dbReference type="ARBA" id="ARBA00001933"/>
    </source>
</evidence>
<dbReference type="GO" id="GO:0042802">
    <property type="term" value="F:identical protein binding"/>
    <property type="evidence" value="ECO:0007669"/>
    <property type="project" value="TreeGrafter"/>
</dbReference>
<gene>
    <name evidence="9" type="ORF">AAV94_06280</name>
</gene>
<dbReference type="FunFam" id="3.40.640.10:FF:000015">
    <property type="entry name" value="Aspartate aminotransferase"/>
    <property type="match status" value="1"/>
</dbReference>
<feature type="domain" description="Aminotransferase class I/classII large" evidence="8">
    <location>
        <begin position="33"/>
        <end position="399"/>
    </location>
</feature>
<evidence type="ECO:0000256" key="5">
    <source>
        <dbReference type="ARBA" id="ARBA00022679"/>
    </source>
</evidence>
<evidence type="ECO:0000259" key="8">
    <source>
        <dbReference type="Pfam" id="PF00155"/>
    </source>
</evidence>
<dbReference type="OrthoDB" id="9766445at2"/>
<accession>A0A0U1PZY5</accession>
<name>A0A0U1PZY5_9BURK</name>
<dbReference type="Gene3D" id="3.90.1150.10">
    <property type="entry name" value="Aspartate Aminotransferase, domain 1"/>
    <property type="match status" value="1"/>
</dbReference>
<dbReference type="PRINTS" id="PR00799">
    <property type="entry name" value="TRANSAMINASE"/>
</dbReference>
<keyword evidence="7" id="KW-0175">Coiled coil</keyword>
<evidence type="ECO:0000256" key="4">
    <source>
        <dbReference type="ARBA" id="ARBA00022576"/>
    </source>
</evidence>
<dbReference type="Gene3D" id="3.40.640.10">
    <property type="entry name" value="Type I PLP-dependent aspartate aminotransferase-like (Major domain)"/>
    <property type="match status" value="1"/>
</dbReference>
<reference evidence="9 10" key="1">
    <citation type="submission" date="2015-05" db="EMBL/GenBank/DDBJ databases">
        <title>Draft genome sequence of Lampropedia sp. CT6, isolated from the microbial mat of a hot water spring, located at Manikaran, India.</title>
        <authorList>
            <person name="Tripathi C."/>
            <person name="Rani P."/>
            <person name="Mahato N.K."/>
            <person name="Lal R."/>
        </authorList>
    </citation>
    <scope>NUCLEOTIDE SEQUENCE [LARGE SCALE GENOMIC DNA]</scope>
    <source>
        <strain evidence="9 10">CT6</strain>
    </source>
</reference>
<comment type="cofactor">
    <cofactor evidence="1">
        <name>pyridoxal 5'-phosphate</name>
        <dbReference type="ChEBI" id="CHEBI:597326"/>
    </cofactor>
</comment>
<dbReference type="InterPro" id="IPR015421">
    <property type="entry name" value="PyrdxlP-dep_Trfase_major"/>
</dbReference>
<dbReference type="AlphaFoldDB" id="A0A0U1PZY5"/>
<evidence type="ECO:0000256" key="6">
    <source>
        <dbReference type="ARBA" id="ARBA00022898"/>
    </source>
</evidence>
<dbReference type="SUPFAM" id="SSF53383">
    <property type="entry name" value="PLP-dependent transferases"/>
    <property type="match status" value="1"/>
</dbReference>
<evidence type="ECO:0000256" key="2">
    <source>
        <dbReference type="ARBA" id="ARBA00007441"/>
    </source>
</evidence>
<dbReference type="EC" id="2.6.1.57" evidence="9"/>
<dbReference type="InterPro" id="IPR015422">
    <property type="entry name" value="PyrdxlP-dep_Trfase_small"/>
</dbReference>
<dbReference type="PATRIC" id="fig|1610491.3.peg.1334"/>
<comment type="caution">
    <text evidence="9">The sequence shown here is derived from an EMBL/GenBank/DDBJ whole genome shotgun (WGS) entry which is preliminary data.</text>
</comment>
<dbReference type="GO" id="GO:0005829">
    <property type="term" value="C:cytosol"/>
    <property type="evidence" value="ECO:0007669"/>
    <property type="project" value="TreeGrafter"/>
</dbReference>
<dbReference type="Pfam" id="PF00155">
    <property type="entry name" value="Aminotran_1_2"/>
    <property type="match status" value="1"/>
</dbReference>
<dbReference type="STRING" id="1610491.AAV94_06280"/>
<evidence type="ECO:0000256" key="3">
    <source>
        <dbReference type="ARBA" id="ARBA00011738"/>
    </source>
</evidence>
<keyword evidence="10" id="KW-1185">Reference proteome</keyword>
<dbReference type="NCBIfam" id="NF006719">
    <property type="entry name" value="PRK09257.1"/>
    <property type="match status" value="1"/>
</dbReference>
<dbReference type="FunFam" id="3.90.1150.10:FF:000001">
    <property type="entry name" value="Aspartate aminotransferase"/>
    <property type="match status" value="1"/>
</dbReference>
<protein>
    <submittedName>
        <fullName evidence="9">Aromatic amino acid aminotransferase</fullName>
        <ecNumber evidence="9">2.6.1.57</ecNumber>
    </submittedName>
</protein>
<dbReference type="InterPro" id="IPR015424">
    <property type="entry name" value="PyrdxlP-dep_Trfase"/>
</dbReference>
<dbReference type="PANTHER" id="PTHR11879">
    <property type="entry name" value="ASPARTATE AMINOTRANSFERASE"/>
    <property type="match status" value="1"/>
</dbReference>
<dbReference type="InterPro" id="IPR000796">
    <property type="entry name" value="Asp_trans"/>
</dbReference>